<name>A0A135UZQ7_9PEZI</name>
<evidence type="ECO:0000256" key="1">
    <source>
        <dbReference type="SAM" id="MobiDB-lite"/>
    </source>
</evidence>
<dbReference type="AlphaFoldDB" id="A0A135UZQ7"/>
<evidence type="ECO:0000313" key="2">
    <source>
        <dbReference type="EMBL" id="KXH65851.1"/>
    </source>
</evidence>
<proteinExistence type="predicted"/>
<dbReference type="Proteomes" id="UP000070121">
    <property type="component" value="Unassembled WGS sequence"/>
</dbReference>
<accession>A0A135UZQ7</accession>
<keyword evidence="3" id="KW-1185">Reference proteome</keyword>
<feature type="region of interest" description="Disordered" evidence="1">
    <location>
        <begin position="1"/>
        <end position="20"/>
    </location>
</feature>
<feature type="compositionally biased region" description="Pro residues" evidence="1">
    <location>
        <begin position="1"/>
        <end position="10"/>
    </location>
</feature>
<reference evidence="2 3" key="1">
    <citation type="submission" date="2014-02" db="EMBL/GenBank/DDBJ databases">
        <title>The genome sequence of Colletotrichum salicis CBS 607.94.</title>
        <authorList>
            <person name="Baroncelli R."/>
            <person name="Thon M.R."/>
        </authorList>
    </citation>
    <scope>NUCLEOTIDE SEQUENCE [LARGE SCALE GENOMIC DNA]</scope>
    <source>
        <strain evidence="2 3">CBS 607.94</strain>
    </source>
</reference>
<gene>
    <name evidence="2" type="ORF">CSAL01_03784</name>
</gene>
<dbReference type="OrthoDB" id="4851042at2759"/>
<evidence type="ECO:0000313" key="3">
    <source>
        <dbReference type="Proteomes" id="UP000070121"/>
    </source>
</evidence>
<dbReference type="EMBL" id="JFFI01000801">
    <property type="protein sequence ID" value="KXH65851.1"/>
    <property type="molecule type" value="Genomic_DNA"/>
</dbReference>
<organism evidence="2 3">
    <name type="scientific">Colletotrichum salicis</name>
    <dbReference type="NCBI Taxonomy" id="1209931"/>
    <lineage>
        <taxon>Eukaryota</taxon>
        <taxon>Fungi</taxon>
        <taxon>Dikarya</taxon>
        <taxon>Ascomycota</taxon>
        <taxon>Pezizomycotina</taxon>
        <taxon>Sordariomycetes</taxon>
        <taxon>Hypocreomycetidae</taxon>
        <taxon>Glomerellales</taxon>
        <taxon>Glomerellaceae</taxon>
        <taxon>Colletotrichum</taxon>
        <taxon>Colletotrichum acutatum species complex</taxon>
    </lineage>
</organism>
<sequence>MSSPLTPPTPSSSFPPRGVTAYTSTSGPIHALSLEFLNHLRARPDYESCMPTLTSPELATDWDAHYLLPNPYQNPPTPDSIANPLRVSQTEIHTTWDPYKLAAMIRRSHQDLNILRHTIGEVRRETYDVDRVLDDAQRKQNGGRYPDFWTSSSSFSSRSAWDSDDHRHRRAIMSTRDITPSWEHRVHPAWDVYKLRKVFSSVQADIGKLVGRLADAETELRRKVLLLDRMS</sequence>
<comment type="caution">
    <text evidence="2">The sequence shown here is derived from an EMBL/GenBank/DDBJ whole genome shotgun (WGS) entry which is preliminary data.</text>
</comment>
<protein>
    <submittedName>
        <fullName evidence="2">Uncharacterized protein</fullName>
    </submittedName>
</protein>